<dbReference type="CDD" id="cd00081">
    <property type="entry name" value="Hint"/>
    <property type="match status" value="1"/>
</dbReference>
<dbReference type="PANTHER" id="PTHR42210:SF1">
    <property type="entry name" value="DNA POLYMERASE II LARGE SUBUNIT"/>
    <property type="match status" value="1"/>
</dbReference>
<dbReference type="NCBIfam" id="TIGR01443">
    <property type="entry name" value="intein_Cterm"/>
    <property type="match status" value="1"/>
</dbReference>
<dbReference type="InParanoid" id="L0HBG3"/>
<evidence type="ECO:0000259" key="17">
    <source>
        <dbReference type="SMART" id="SM00306"/>
    </source>
</evidence>
<evidence type="ECO:0000256" key="13">
    <source>
        <dbReference type="ARBA" id="ARBA00049244"/>
    </source>
</evidence>
<dbReference type="OrthoDB" id="7529at2157"/>
<keyword evidence="8 14" id="KW-0269">Exonuclease</keyword>
<dbReference type="EMBL" id="CP003167">
    <property type="protein sequence ID" value="AGB01355.1"/>
    <property type="molecule type" value="Genomic_DNA"/>
</dbReference>
<dbReference type="InterPro" id="IPR030934">
    <property type="entry name" value="Intein_C"/>
</dbReference>
<keyword evidence="19" id="KW-1185">Reference proteome</keyword>
<dbReference type="PROSITE" id="PS50817">
    <property type="entry name" value="INTEIN_N_TER"/>
    <property type="match status" value="1"/>
</dbReference>
<keyword evidence="9 14" id="KW-0239">DNA-directed DNA polymerase</keyword>
<evidence type="ECO:0000256" key="6">
    <source>
        <dbReference type="ARBA" id="ARBA00022722"/>
    </source>
</evidence>
<dbReference type="InterPro" id="IPR056172">
    <property type="entry name" value="PolC_DP2_cat_dom"/>
</dbReference>
<evidence type="ECO:0000256" key="10">
    <source>
        <dbReference type="ARBA" id="ARBA00023125"/>
    </source>
</evidence>
<keyword evidence="10 14" id="KW-0238">DNA-binding</keyword>
<evidence type="ECO:0000256" key="9">
    <source>
        <dbReference type="ARBA" id="ARBA00022932"/>
    </source>
</evidence>
<dbReference type="NCBIfam" id="TIGR01445">
    <property type="entry name" value="intein_Nterm"/>
    <property type="match status" value="1"/>
</dbReference>
<keyword evidence="6 14" id="KW-0540">Nuclease</keyword>
<accession>L0HBG3</accession>
<proteinExistence type="inferred from homology"/>
<comment type="similarity">
    <text evidence="1 14">Belongs to the archaeal DNA polymerase II family.</text>
</comment>
<dbReference type="GO" id="GO:0016539">
    <property type="term" value="P:intein-mediated protein splicing"/>
    <property type="evidence" value="ECO:0007669"/>
    <property type="project" value="InterPro"/>
</dbReference>
<comment type="function">
    <text evidence="12 14">Possesses two activities: a DNA synthesis (polymerase) and an exonucleolytic activity that degrades single-stranded DNA in the 3'- to 5'-direction. Has a template-primer preference which is characteristic of a replicative DNA polymerase.</text>
</comment>
<evidence type="ECO:0000259" key="16">
    <source>
        <dbReference type="SMART" id="SM00305"/>
    </source>
</evidence>
<dbReference type="InterPro" id="IPR006141">
    <property type="entry name" value="Intein_N"/>
</dbReference>
<comment type="catalytic activity">
    <reaction evidence="13 14">
        <text>DNA(n) + a 2'-deoxyribonucleoside 5'-triphosphate = DNA(n+1) + diphosphate</text>
        <dbReference type="Rhea" id="RHEA:22508"/>
        <dbReference type="Rhea" id="RHEA-COMP:17339"/>
        <dbReference type="Rhea" id="RHEA-COMP:17340"/>
        <dbReference type="ChEBI" id="CHEBI:33019"/>
        <dbReference type="ChEBI" id="CHEBI:61560"/>
        <dbReference type="ChEBI" id="CHEBI:173112"/>
        <dbReference type="EC" id="2.7.7.7"/>
    </reaction>
</comment>
<dbReference type="GO" id="GO:0006308">
    <property type="term" value="P:DNA catabolic process"/>
    <property type="evidence" value="ECO:0007669"/>
    <property type="project" value="UniProtKB-UniRule"/>
</dbReference>
<evidence type="ECO:0000313" key="18">
    <source>
        <dbReference type="EMBL" id="AGB01355.1"/>
    </source>
</evidence>
<dbReference type="KEGG" id="mfo:Metfor_0274"/>
<dbReference type="Pfam" id="PF03833">
    <property type="entry name" value="PolC_DP2_N"/>
    <property type="match status" value="1"/>
</dbReference>
<dbReference type="RefSeq" id="WP_015284319.1">
    <property type="nucleotide sequence ID" value="NC_019943.1"/>
</dbReference>
<dbReference type="GO" id="GO:0008310">
    <property type="term" value="F:single-stranded DNA 3'-5' DNA exonuclease activity"/>
    <property type="evidence" value="ECO:0007669"/>
    <property type="project" value="UniProtKB-EC"/>
</dbReference>
<protein>
    <recommendedName>
        <fullName evidence="14">DNA polymerase II large subunit</fullName>
        <shortName evidence="14">Pol II</shortName>
        <ecNumber evidence="14">2.7.7.7</ecNumber>
    </recommendedName>
    <alternativeName>
        <fullName evidence="14">Exodeoxyribonuclease large subunit</fullName>
        <ecNumber evidence="14">3.1.11.1</ecNumber>
    </alternativeName>
</protein>
<keyword evidence="3 14" id="KW-0808">Transferase</keyword>
<dbReference type="Proteomes" id="UP000010824">
    <property type="component" value="Chromosome"/>
</dbReference>
<keyword evidence="7 14" id="KW-0378">Hydrolase</keyword>
<dbReference type="SUPFAM" id="SSF51294">
    <property type="entry name" value="Hedgehog/intein (Hint) domain"/>
    <property type="match status" value="1"/>
</dbReference>
<sequence>MLKLSPVMEAYEKSLLDELHRQIAIAKEARSRGLDPSMDVEIPIASDLADRVEVLTGVKGVAARIRELEATMSREEAALRIGDDFVARRFGEKDIMEVLDHSIRVAMALLTEGVVSAPTEGIAKVALGKNDDGTQYLMIFYAGPIRSAGGTAQAMSVLVGDYVRQKLGINRYIARQDEVERYVEEIRQYNSIMNLQYLPSEAEIRLIIENCPVCIDGEATEQEEVSGHRNLERVETNVVRGGMALVIGEGIAGKARKLKGRVEKMKMEGWNWLDKLIAGAAKSGDGGKSTGVKPLDKYLRDLIGGRPVFSYPMRKGGFRLRYGRSRNTGFAAAGMHPATLYVLGEFLATGTQMKTERPGKACGVVPVDTLEGPTVRLREGSVLRIDDEATAKRLSPGIEKILDIGEILISFGEFLENNHPLVPAGYCEEWWQLDVGDGVKPPKDETEALDSAKKGGYLHPAWTWFWDDISSDQIRAVAGYVAAKGAIQEDGLHIPLDPAIKTALEEILLPHDVRDDEIVIHTYLAFLAGLGLDSNLKKRDTWQTLPADAAPLDLVMHLSGLKMRSRSGTRIGGRMGRPGKSKPRKMNPPPHVLFPLGDSGGARRSFQSASTHTAEIDADNVDLDFQKEGGIIEIEVGRRRCSQCGEITYMNRCGNCGGHTIALFTCSKCGHELTQDRCPNCDVPALCSQRISLNVKAEYAKAMERMGLKADSIALVKGVKGVISREKTVEAMEKGILRAQQNVFVFKDGTTRFDMIDLPLTHIRPDEVRVPVEKMRSLGYTKDTHGYDLQNGSQVVELHPQDILVSDSCAEWLISVAKFMDELLVKCYGLEPFYKVSKPDDLIGHLVIGLAPHTSAGVLARIVGFTRANVGYAHPFFHAAKRRNCFWGDTEIEVNDGKRWEKIPIRKFVLENFDLTRPGLDRLGTYYSDPARPFWTRAVDTTGQIRLRKVTSVSVHRAPQTLIRFTTSRGKELVVTPDHAMLVWDTGYLRKIRAMELKPGDAVPVFEGSCVISDTIKLAEQVPAPEERVYCLTVADDHTLVANGIFTGQCDGDEDCIMLLLDGLINFSRSFLPQNRGGSMDAPLVLTSRIDPAEIDKEALNVDVCERYPIEVYTSALTYAEPKTIVKLIDRVENRLGTPAQLEGFQFTHDTSDISAGPIESMYTQMKTMTDKLGAELELAEKIRAVDADDVAERVLNTHFIRDLMGNLSAFSKQKFRCTKCNTSYRRMPLAGKCTKFKGKGICNGNIIPTVHEGSVKKYLEMSREICRKYHISEYTKQRVEVIDLAIESTFGEEKQQQLGLADFM</sequence>
<evidence type="ECO:0000256" key="12">
    <source>
        <dbReference type="ARBA" id="ARBA00025068"/>
    </source>
</evidence>
<comment type="catalytic activity">
    <reaction evidence="14">
        <text>Exonucleolytic cleavage in the 3'- to 5'-direction to yield nucleoside 5'-phosphates.</text>
        <dbReference type="EC" id="3.1.11.1"/>
    </reaction>
</comment>
<keyword evidence="4 14" id="KW-0548">Nucleotidyltransferase</keyword>
<dbReference type="GO" id="GO:0003887">
    <property type="term" value="F:DNA-directed DNA polymerase activity"/>
    <property type="evidence" value="ECO:0007669"/>
    <property type="project" value="UniProtKB-UniRule"/>
</dbReference>
<evidence type="ECO:0000256" key="2">
    <source>
        <dbReference type="ARBA" id="ARBA00011315"/>
    </source>
</evidence>
<dbReference type="SMART" id="SM00305">
    <property type="entry name" value="HintC"/>
    <property type="match status" value="1"/>
</dbReference>
<evidence type="ECO:0000256" key="8">
    <source>
        <dbReference type="ARBA" id="ARBA00022839"/>
    </source>
</evidence>
<dbReference type="InterPro" id="IPR056171">
    <property type="entry name" value="PolC_DP2_central_dom"/>
</dbReference>
<dbReference type="PANTHER" id="PTHR42210">
    <property type="entry name" value="DNA POLYMERASE II LARGE SUBUNIT"/>
    <property type="match status" value="1"/>
</dbReference>
<evidence type="ECO:0000313" key="19">
    <source>
        <dbReference type="Proteomes" id="UP000010824"/>
    </source>
</evidence>
<dbReference type="InterPro" id="IPR003587">
    <property type="entry name" value="Hint_dom_N"/>
</dbReference>
<evidence type="ECO:0000256" key="4">
    <source>
        <dbReference type="ARBA" id="ARBA00022695"/>
    </source>
</evidence>
<dbReference type="GO" id="GO:0003677">
    <property type="term" value="F:DNA binding"/>
    <property type="evidence" value="ECO:0007669"/>
    <property type="project" value="UniProtKB-UniRule"/>
</dbReference>
<dbReference type="Pfam" id="PF24844">
    <property type="entry name" value="PolC_DP2_central"/>
    <property type="match status" value="1"/>
</dbReference>
<reference evidence="18 19" key="2">
    <citation type="journal article" date="2014" name="Genome Announc.">
        <title>Complete Genome Sequence of Methanoregula formicica SMSPT, a Mesophilic Hydrogenotrophic Methanogen Isolated from a Methanogenic Upflow Anaerobic Sludge Blanket Reactor.</title>
        <authorList>
            <person name="Yamamoto K."/>
            <person name="Tamaki H."/>
            <person name="Cadillo-Quiroz H."/>
            <person name="Imachi H."/>
            <person name="Kyrpides N."/>
            <person name="Woyke T."/>
            <person name="Goodwin L."/>
            <person name="Zinder S.H."/>
            <person name="Kamagata Y."/>
            <person name="Liu W.T."/>
        </authorList>
    </citation>
    <scope>NUCLEOTIDE SEQUENCE [LARGE SCALE GENOMIC DNA]</scope>
    <source>
        <strain evidence="19">DSM 22288 / NBRC 105244 / SMSP</strain>
    </source>
</reference>
<dbReference type="InterPro" id="IPR004475">
    <property type="entry name" value="PolC_DP2"/>
</dbReference>
<dbReference type="GeneID" id="14308947"/>
<dbReference type="EC" id="2.7.7.7" evidence="14"/>
<evidence type="ECO:0000256" key="5">
    <source>
        <dbReference type="ARBA" id="ARBA00022705"/>
    </source>
</evidence>
<dbReference type="HOGENOM" id="CLU_001154_0_0_2"/>
<dbReference type="HAMAP" id="MF_00324">
    <property type="entry name" value="DNApol_II_L_arch"/>
    <property type="match status" value="1"/>
</dbReference>
<dbReference type="Gene3D" id="2.170.16.10">
    <property type="entry name" value="Hedgehog/Intein (Hint) domain"/>
    <property type="match status" value="1"/>
</dbReference>
<dbReference type="Pfam" id="PF24846">
    <property type="entry name" value="PolC_DP2_cat"/>
    <property type="match status" value="2"/>
</dbReference>
<gene>
    <name evidence="14" type="primary">polC</name>
    <name evidence="18" type="ordered locus">Metfor_0274</name>
</gene>
<dbReference type="EC" id="3.1.11.1" evidence="14"/>
<dbReference type="PIRSF" id="PIRSF016275">
    <property type="entry name" value="PolC_DP2"/>
    <property type="match status" value="1"/>
</dbReference>
<dbReference type="PROSITE" id="PS50818">
    <property type="entry name" value="INTEIN_C_TER"/>
    <property type="match status" value="1"/>
</dbReference>
<dbReference type="InterPro" id="IPR003586">
    <property type="entry name" value="Hint_dom_C"/>
</dbReference>
<evidence type="ECO:0000256" key="3">
    <source>
        <dbReference type="ARBA" id="ARBA00022679"/>
    </source>
</evidence>
<feature type="domain" description="Hint" evidence="16">
    <location>
        <begin position="1008"/>
        <end position="1055"/>
    </location>
</feature>
<feature type="region of interest" description="Disordered" evidence="15">
    <location>
        <begin position="567"/>
        <end position="590"/>
    </location>
</feature>
<keyword evidence="11 14" id="KW-0511">Multifunctional enzyme</keyword>
<reference evidence="19" key="1">
    <citation type="submission" date="2011-12" db="EMBL/GenBank/DDBJ databases">
        <title>Complete sequence of Methanoregula formicicum SMSP.</title>
        <authorList>
            <person name="Lucas S."/>
            <person name="Han J."/>
            <person name="Lapidus A."/>
            <person name="Cheng J.-F."/>
            <person name="Goodwin L."/>
            <person name="Pitluck S."/>
            <person name="Peters L."/>
            <person name="Ovchinnikova G."/>
            <person name="Teshima H."/>
            <person name="Detter J.C."/>
            <person name="Han C."/>
            <person name="Tapia R."/>
            <person name="Land M."/>
            <person name="Hauser L."/>
            <person name="Kyrpides N."/>
            <person name="Ivanova N."/>
            <person name="Pagani I."/>
            <person name="Imachi H."/>
            <person name="Tamaki H."/>
            <person name="Sekiguchi Y."/>
            <person name="Kamagata Y."/>
            <person name="Cadillo-Quiroz H."/>
            <person name="Zinder S."/>
            <person name="Liu W.-T."/>
            <person name="Woyke T."/>
        </authorList>
    </citation>
    <scope>NUCLEOTIDE SEQUENCE [LARGE SCALE GENOMIC DNA]</scope>
    <source>
        <strain evidence="19">DSM 22288 / NBRC 105244 / SMSP</strain>
    </source>
</reference>
<dbReference type="FunCoup" id="L0HBG3">
    <property type="interactions" value="19"/>
</dbReference>
<dbReference type="InterPro" id="IPR016033">
    <property type="entry name" value="PolC_DP2_N"/>
</dbReference>
<comment type="subunit">
    <text evidence="2 14">Heterodimer of a large subunit and a small subunit.</text>
</comment>
<evidence type="ECO:0000256" key="7">
    <source>
        <dbReference type="ARBA" id="ARBA00022801"/>
    </source>
</evidence>
<organism evidence="18 19">
    <name type="scientific">Methanoregula formicica (strain DSM 22288 / NBRC 105244 / SMSP)</name>
    <dbReference type="NCBI Taxonomy" id="593750"/>
    <lineage>
        <taxon>Archaea</taxon>
        <taxon>Methanobacteriati</taxon>
        <taxon>Methanobacteriota</taxon>
        <taxon>Stenosarchaea group</taxon>
        <taxon>Methanomicrobia</taxon>
        <taxon>Methanomicrobiales</taxon>
        <taxon>Methanoregulaceae</taxon>
        <taxon>Methanoregula</taxon>
    </lineage>
</organism>
<evidence type="ECO:0000256" key="15">
    <source>
        <dbReference type="SAM" id="MobiDB-lite"/>
    </source>
</evidence>
<dbReference type="GO" id="GO:0006261">
    <property type="term" value="P:DNA-templated DNA replication"/>
    <property type="evidence" value="ECO:0007669"/>
    <property type="project" value="UniProtKB-UniRule"/>
</dbReference>
<evidence type="ECO:0000256" key="1">
    <source>
        <dbReference type="ARBA" id="ARBA00011053"/>
    </source>
</evidence>
<dbReference type="NCBIfam" id="TIGR00354">
    <property type="entry name" value="polC"/>
    <property type="match status" value="1"/>
</dbReference>
<dbReference type="NCBIfam" id="NF011302">
    <property type="entry name" value="PRK14714.1"/>
    <property type="match status" value="1"/>
</dbReference>
<dbReference type="SMART" id="SM00306">
    <property type="entry name" value="HintN"/>
    <property type="match status" value="1"/>
</dbReference>
<dbReference type="STRING" id="593750.Metfor_0274"/>
<dbReference type="eggNOG" id="arCOG04447">
    <property type="taxonomic scope" value="Archaea"/>
</dbReference>
<evidence type="ECO:0000256" key="11">
    <source>
        <dbReference type="ARBA" id="ARBA00023268"/>
    </source>
</evidence>
<evidence type="ECO:0000256" key="14">
    <source>
        <dbReference type="HAMAP-Rule" id="MF_00324"/>
    </source>
</evidence>
<feature type="domain" description="Hint" evidence="17">
    <location>
        <begin position="883"/>
        <end position="1007"/>
    </location>
</feature>
<keyword evidence="5 14" id="KW-0235">DNA replication</keyword>
<name>L0HBG3_METFS</name>
<dbReference type="InterPro" id="IPR036844">
    <property type="entry name" value="Hint_dom_sf"/>
</dbReference>